<reference evidence="1 3" key="1">
    <citation type="submission" date="2014-08" db="EMBL/GenBank/DDBJ databases">
        <title>Methylacidiphilum kamchatkense strain Kam1 draft genome sequence.</title>
        <authorList>
            <person name="Birkeland N.-K."/>
            <person name="Erikstad H.A."/>
        </authorList>
    </citation>
    <scope>NUCLEOTIDE SEQUENCE [LARGE SCALE GENOMIC DNA]</scope>
    <source>
        <strain evidence="1 3">Kam1</strain>
    </source>
</reference>
<dbReference type="KEGG" id="mkc:kam1_444"/>
<evidence type="ECO:0000313" key="4">
    <source>
        <dbReference type="Proteomes" id="UP000315925"/>
    </source>
</evidence>
<gene>
    <name evidence="1" type="ORF">A946_05595</name>
    <name evidence="2" type="ORF">kam1_444</name>
</gene>
<dbReference type="STRING" id="1202785.A946_05595"/>
<accession>A0A0C1RVA1</accession>
<keyword evidence="3" id="KW-1185">Reference proteome</keyword>
<dbReference type="EMBL" id="CP037899">
    <property type="protein sequence ID" value="QDQ41695.1"/>
    <property type="molecule type" value="Genomic_DNA"/>
</dbReference>
<reference evidence="2" key="2">
    <citation type="journal article" date="2019" name="BMC Genomics">
        <title>Complete genome sequence analysis of the thermoacidophilic verrucomicrobial methanotroph 'Candidatus Methylacidiphilum kamchatkense' strain Kam1 and comparison with its closest relatives.</title>
        <authorList>
            <person name="Kruse T."/>
            <person name="Ratnadevi C.M."/>
            <person name="Erikstad H.A."/>
            <person name="Birkeland N.K."/>
        </authorList>
    </citation>
    <scope>NUCLEOTIDE SEQUENCE</scope>
    <source>
        <strain evidence="2">Kam1</strain>
    </source>
</reference>
<reference evidence="4" key="3">
    <citation type="submission" date="2019-03" db="EMBL/GenBank/DDBJ databases">
        <title>Complete genome of Methylacidiphilum kamchatkense Kam1.</title>
        <authorList>
            <person name="Kruse T."/>
            <person name="Murarilal Ratnadevi C."/>
            <person name="Erikstad H.-A."/>
            <person name="Birkeland N.-K."/>
        </authorList>
    </citation>
    <scope>NUCLEOTIDE SEQUENCE [LARGE SCALE GENOMIC DNA]</scope>
    <source>
        <strain evidence="4">kam1</strain>
    </source>
</reference>
<dbReference type="Proteomes" id="UP000315925">
    <property type="component" value="Chromosome"/>
</dbReference>
<protein>
    <recommendedName>
        <fullName evidence="5">Tetratricopeptide repeat protein</fullName>
    </recommendedName>
</protein>
<evidence type="ECO:0000313" key="3">
    <source>
        <dbReference type="Proteomes" id="UP000031594"/>
    </source>
</evidence>
<sequence>MRSCCSNDVDAYGIPEDYWGELVEEAARELKEAAKAYPNKEKVLFHLYKAFEKAGKHITVLIGFYRFYFYQSDLLQSIYWGRLCMEETAKKLRINENWMDLTEDQIEMLKCADNPLVDLYLRAFHAVAYLLGRAGNKEEALKMLQLLTKIDVTSQIGASRLANILKGEDNQ</sequence>
<dbReference type="AlphaFoldDB" id="A0A0C1RVA1"/>
<dbReference type="Proteomes" id="UP000031594">
    <property type="component" value="Unassembled WGS sequence"/>
</dbReference>
<dbReference type="RefSeq" id="WP_039721321.1">
    <property type="nucleotide sequence ID" value="NZ_CP037899.1"/>
</dbReference>
<dbReference type="OrthoDB" id="192577at2"/>
<proteinExistence type="predicted"/>
<dbReference type="EMBL" id="JQNX01000003">
    <property type="protein sequence ID" value="KIE58876.1"/>
    <property type="molecule type" value="Genomic_DNA"/>
</dbReference>
<organism evidence="2 4">
    <name type="scientific">Methylacidiphilum kamchatkense Kam1</name>
    <dbReference type="NCBI Taxonomy" id="1202785"/>
    <lineage>
        <taxon>Bacteria</taxon>
        <taxon>Pseudomonadati</taxon>
        <taxon>Verrucomicrobiota</taxon>
        <taxon>Methylacidiphilae</taxon>
        <taxon>Methylacidiphilales</taxon>
        <taxon>Methylacidiphilaceae</taxon>
        <taxon>Methylacidiphilum (ex Ratnadevi et al. 2023)</taxon>
    </lineage>
</organism>
<evidence type="ECO:0000313" key="2">
    <source>
        <dbReference type="EMBL" id="QDQ41695.1"/>
    </source>
</evidence>
<evidence type="ECO:0008006" key="5">
    <source>
        <dbReference type="Google" id="ProtNLM"/>
    </source>
</evidence>
<name>A0A0C1RVA1_9BACT</name>
<evidence type="ECO:0000313" key="1">
    <source>
        <dbReference type="EMBL" id="KIE58876.1"/>
    </source>
</evidence>